<keyword evidence="2" id="KW-0819">tRNA processing</keyword>
<evidence type="ECO:0000259" key="5">
    <source>
        <dbReference type="Pfam" id="PF06978"/>
    </source>
</evidence>
<evidence type="ECO:0000259" key="6">
    <source>
        <dbReference type="Pfam" id="PF08170"/>
    </source>
</evidence>
<feature type="compositionally biased region" description="Basic and acidic residues" evidence="4">
    <location>
        <begin position="707"/>
        <end position="720"/>
    </location>
</feature>
<dbReference type="RefSeq" id="XP_007803333.1">
    <property type="nucleotide sequence ID" value="XM_007805142.1"/>
</dbReference>
<comment type="subcellular location">
    <subcellularLocation>
        <location evidence="1">Nucleus</location>
    </subcellularLocation>
</comment>
<dbReference type="AlphaFoldDB" id="U1HPQ2"/>
<dbReference type="Pfam" id="PF06978">
    <property type="entry name" value="POP1_N"/>
    <property type="match status" value="1"/>
</dbReference>
<feature type="domain" description="POP1 C-terminal" evidence="7">
    <location>
        <begin position="759"/>
        <end position="996"/>
    </location>
</feature>
<feature type="compositionally biased region" description="Polar residues" evidence="4">
    <location>
        <begin position="722"/>
        <end position="732"/>
    </location>
</feature>
<feature type="compositionally biased region" description="Basic residues" evidence="4">
    <location>
        <begin position="140"/>
        <end position="157"/>
    </location>
</feature>
<feature type="compositionally biased region" description="Basic and acidic residues" evidence="4">
    <location>
        <begin position="158"/>
        <end position="168"/>
    </location>
</feature>
<dbReference type="InterPro" id="IPR012590">
    <property type="entry name" value="POPLD_dom"/>
</dbReference>
<dbReference type="GO" id="GO:0005655">
    <property type="term" value="C:nucleolar ribonuclease P complex"/>
    <property type="evidence" value="ECO:0007669"/>
    <property type="project" value="InterPro"/>
</dbReference>
<evidence type="ECO:0000313" key="9">
    <source>
        <dbReference type="Proteomes" id="UP000019373"/>
    </source>
</evidence>
<dbReference type="InterPro" id="IPR055079">
    <property type="entry name" value="POP1_C"/>
</dbReference>
<dbReference type="PANTHER" id="PTHR22731">
    <property type="entry name" value="RIBONUCLEASES P/MRP PROTEIN SUBUNIT POP1"/>
    <property type="match status" value="1"/>
</dbReference>
<feature type="compositionally biased region" description="Polar residues" evidence="4">
    <location>
        <begin position="687"/>
        <end position="705"/>
    </location>
</feature>
<dbReference type="Pfam" id="PF22770">
    <property type="entry name" value="POP1_C"/>
    <property type="match status" value="1"/>
</dbReference>
<dbReference type="PANTHER" id="PTHR22731:SF3">
    <property type="entry name" value="RIBONUCLEASES P_MRP PROTEIN SUBUNIT POP1"/>
    <property type="match status" value="1"/>
</dbReference>
<sequence length="999" mass="111879">MSTRAQKREAPEASEASSSVARKRQKTQAIRAIPSQSTDAALSVTGELDVASFVKAREYEINALEKSMQNTRHGLTTRAFQQVPRKMRRRTASHNVKKVPRRLRRRAEKEMKEDNTPTVTARRRIPSTKMRLRLQTAKRIKAMSSKHKSARARKKEAKRNAQETDPEARLSTTIVPRIKRNRLADPPKATSKFKKRQIHKTWLPTHLWHAKRAHMTRPSEPLWRMAIPLSPTEKSYRPSHRASGGRGAVAWDMSYMATIGCEGPEPALVAMLKAVGFGRDDLWASKGKRWRNGVRSASGWAYERDNDKRTITPMTVLWEYQHNKSSVDSSQEPMVDTIASEMEHAANRHASNPSLPNKFKPAKKKVLLRVHPSAFHQLWTELFKVAKMQRPPIVLEDLRFEIASLEVTGPASTEALYAVLQPTVASDEPIPSSARTWTRLPGLTNPASLPLGAILGFKTSDPRLTHPRKPIAIKTDQNSNDELTDLMMDWPPDNGVVQADIFSHKARRTASRSLPSQKAVNRRKGLTLPGETPEPKETDPHVPVMLLACRPNPSASGAQGTWTVLLPWKCLDPIWRCLMYYPLSSGGTVRFGGLDETRQIALERNEPWFPGDFPATEAGKAWERTEAEKRYNIWKRKPPSRRVNYDALKLDNKGKGEHGNGWACDWSFLLGFDVDKSNPHPHVEEISGSTNIASSEHGPSTNPGTFESKDTTQDTNEKHTHSSATSATPVSQLSPERAKIFLDSSFNTIPTSPTNKAHLATIRIDLLTRGTPFPCARIYRLPFRSSSGTSALCYKWLALDSHSNPCTKTKKIKTNWRGDTANHSAYPNEYAEINAINYQPPNMVPEAIVELEKKKGELRAKREKFQKQKLEKRAKAGGRGEEDIEGMTAEERETLMEELMRPSADKDQDGSVPDCPGGEDLIGFVTSGGYNLRVGRGTGVGAIWAERVLEGWGRGSQDMQGRGAGSTRDVKRLDRERRLCVVRNAGETAGRLGLWELCE</sequence>
<accession>U1HPQ2</accession>
<evidence type="ECO:0000256" key="1">
    <source>
        <dbReference type="ARBA" id="ARBA00004123"/>
    </source>
</evidence>
<dbReference type="OMA" id="KALSPMC"/>
<keyword evidence="3" id="KW-0539">Nucleus</keyword>
<evidence type="ECO:0000313" key="8">
    <source>
        <dbReference type="EMBL" id="ERF71039.1"/>
    </source>
</evidence>
<reference evidence="9" key="1">
    <citation type="journal article" date="2014" name="BMC Genomics">
        <title>Genome characteristics reveal the impact of lichenization on lichen-forming fungus Endocarpon pusillum Hedwig (Verrucariales, Ascomycota).</title>
        <authorList>
            <person name="Wang Y.-Y."/>
            <person name="Liu B."/>
            <person name="Zhang X.-Y."/>
            <person name="Zhou Q.-M."/>
            <person name="Zhang T."/>
            <person name="Li H."/>
            <person name="Yu Y.-F."/>
            <person name="Zhang X.-L."/>
            <person name="Hao X.-Y."/>
            <person name="Wang M."/>
            <person name="Wang L."/>
            <person name="Wei J.-C."/>
        </authorList>
    </citation>
    <scope>NUCLEOTIDE SEQUENCE [LARGE SCALE GENOMIC DNA]</scope>
    <source>
        <strain evidence="9">Z07020 / HMAS-L-300199</strain>
    </source>
</reference>
<dbReference type="OrthoDB" id="442863at2759"/>
<evidence type="ECO:0000256" key="4">
    <source>
        <dbReference type="SAM" id="MobiDB-lite"/>
    </source>
</evidence>
<evidence type="ECO:0000259" key="7">
    <source>
        <dbReference type="Pfam" id="PF22770"/>
    </source>
</evidence>
<evidence type="ECO:0000256" key="3">
    <source>
        <dbReference type="ARBA" id="ARBA00023242"/>
    </source>
</evidence>
<dbReference type="eggNOG" id="KOG3322">
    <property type="taxonomic scope" value="Eukaryota"/>
</dbReference>
<feature type="domain" description="POPLD" evidence="6">
    <location>
        <begin position="561"/>
        <end position="666"/>
    </location>
</feature>
<feature type="region of interest" description="Disordered" evidence="4">
    <location>
        <begin position="1"/>
        <end position="40"/>
    </location>
</feature>
<dbReference type="GeneID" id="19238364"/>
<gene>
    <name evidence="8" type="ORF">EPUS_03319</name>
</gene>
<feature type="domain" description="Pop1 N-terminal" evidence="5">
    <location>
        <begin position="53"/>
        <end position="263"/>
    </location>
</feature>
<dbReference type="InterPro" id="IPR009723">
    <property type="entry name" value="Pop1_N"/>
</dbReference>
<feature type="region of interest" description="Disordered" evidence="4">
    <location>
        <begin position="140"/>
        <end position="168"/>
    </location>
</feature>
<feature type="compositionally biased region" description="Basic and acidic residues" evidence="4">
    <location>
        <begin position="868"/>
        <end position="881"/>
    </location>
</feature>
<dbReference type="Pfam" id="PF08170">
    <property type="entry name" value="POPLD"/>
    <property type="match status" value="1"/>
</dbReference>
<feature type="region of interest" description="Disordered" evidence="4">
    <location>
        <begin position="507"/>
        <end position="539"/>
    </location>
</feature>
<dbReference type="InterPro" id="IPR039182">
    <property type="entry name" value="Pop1"/>
</dbReference>
<evidence type="ECO:0000256" key="2">
    <source>
        <dbReference type="ARBA" id="ARBA00022694"/>
    </source>
</evidence>
<dbReference type="Proteomes" id="UP000019373">
    <property type="component" value="Unassembled WGS sequence"/>
</dbReference>
<dbReference type="GO" id="GO:0000172">
    <property type="term" value="C:ribonuclease MRP complex"/>
    <property type="evidence" value="ECO:0007669"/>
    <property type="project" value="InterPro"/>
</dbReference>
<dbReference type="GO" id="GO:0001682">
    <property type="term" value="P:tRNA 5'-leader removal"/>
    <property type="evidence" value="ECO:0007669"/>
    <property type="project" value="InterPro"/>
</dbReference>
<name>U1HPQ2_ENDPU</name>
<protein>
    <submittedName>
        <fullName evidence="8">Uncharacterized protein</fullName>
    </submittedName>
</protein>
<organism evidence="8 9">
    <name type="scientific">Endocarpon pusillum (strain Z07020 / HMAS-L-300199)</name>
    <name type="common">Lichen-forming fungus</name>
    <dbReference type="NCBI Taxonomy" id="1263415"/>
    <lineage>
        <taxon>Eukaryota</taxon>
        <taxon>Fungi</taxon>
        <taxon>Dikarya</taxon>
        <taxon>Ascomycota</taxon>
        <taxon>Pezizomycotina</taxon>
        <taxon>Eurotiomycetes</taxon>
        <taxon>Chaetothyriomycetidae</taxon>
        <taxon>Verrucariales</taxon>
        <taxon>Verrucariaceae</taxon>
        <taxon>Endocarpon</taxon>
    </lineage>
</organism>
<dbReference type="EMBL" id="KE721267">
    <property type="protein sequence ID" value="ERF71039.1"/>
    <property type="molecule type" value="Genomic_DNA"/>
</dbReference>
<feature type="region of interest" description="Disordered" evidence="4">
    <location>
        <begin position="868"/>
        <end position="888"/>
    </location>
</feature>
<dbReference type="HOGENOM" id="CLU_007205_0_0_1"/>
<keyword evidence="9" id="KW-1185">Reference proteome</keyword>
<proteinExistence type="predicted"/>
<feature type="compositionally biased region" description="Basic and acidic residues" evidence="4">
    <location>
        <begin position="1"/>
        <end position="11"/>
    </location>
</feature>
<feature type="region of interest" description="Disordered" evidence="4">
    <location>
        <begin position="681"/>
        <end position="732"/>
    </location>
</feature>